<reference evidence="1" key="2">
    <citation type="submission" date="2020-09" db="EMBL/GenBank/DDBJ databases">
        <authorList>
            <person name="Sun Q."/>
            <person name="Zhou Y."/>
        </authorList>
    </citation>
    <scope>NUCLEOTIDE SEQUENCE</scope>
    <source>
        <strain evidence="1">CGMCC 1.15367</strain>
    </source>
</reference>
<proteinExistence type="predicted"/>
<evidence type="ECO:0008006" key="3">
    <source>
        <dbReference type="Google" id="ProtNLM"/>
    </source>
</evidence>
<sequence>MRITSELFVAQLTRRIFKDGGFAAILRKGAEAAGAIFVVARARDGAVTLYGPAPQSFASDEDGGERRFLAEPIADEAAIEARFAREARFDPDFWVIEIETERAGDYLPLVG</sequence>
<dbReference type="InterPro" id="IPR009964">
    <property type="entry name" value="DUF1491"/>
</dbReference>
<accession>A0A917E1U0</accession>
<dbReference type="RefSeq" id="WP_188907146.1">
    <property type="nucleotide sequence ID" value="NZ_BMIQ01000001.1"/>
</dbReference>
<name>A0A917E1U0_9HYPH</name>
<dbReference type="AlphaFoldDB" id="A0A917E1U0"/>
<evidence type="ECO:0000313" key="1">
    <source>
        <dbReference type="EMBL" id="GGD93917.1"/>
    </source>
</evidence>
<dbReference type="EMBL" id="BMIQ01000001">
    <property type="protein sequence ID" value="GGD93917.1"/>
    <property type="molecule type" value="Genomic_DNA"/>
</dbReference>
<dbReference type="Pfam" id="PF07372">
    <property type="entry name" value="DUF1491"/>
    <property type="match status" value="1"/>
</dbReference>
<organism evidence="1 2">
    <name type="scientific">Aureimonas endophytica</name>
    <dbReference type="NCBI Taxonomy" id="2027858"/>
    <lineage>
        <taxon>Bacteria</taxon>
        <taxon>Pseudomonadati</taxon>
        <taxon>Pseudomonadota</taxon>
        <taxon>Alphaproteobacteria</taxon>
        <taxon>Hyphomicrobiales</taxon>
        <taxon>Aurantimonadaceae</taxon>
        <taxon>Aureimonas</taxon>
    </lineage>
</organism>
<evidence type="ECO:0000313" key="2">
    <source>
        <dbReference type="Proteomes" id="UP000644699"/>
    </source>
</evidence>
<comment type="caution">
    <text evidence="1">The sequence shown here is derived from an EMBL/GenBank/DDBJ whole genome shotgun (WGS) entry which is preliminary data.</text>
</comment>
<protein>
    <recommendedName>
        <fullName evidence="3">DUF1491 family protein</fullName>
    </recommendedName>
</protein>
<reference evidence="1" key="1">
    <citation type="journal article" date="2014" name="Int. J. Syst. Evol. Microbiol.">
        <title>Complete genome sequence of Corynebacterium casei LMG S-19264T (=DSM 44701T), isolated from a smear-ripened cheese.</title>
        <authorList>
            <consortium name="US DOE Joint Genome Institute (JGI-PGF)"/>
            <person name="Walter F."/>
            <person name="Albersmeier A."/>
            <person name="Kalinowski J."/>
            <person name="Ruckert C."/>
        </authorList>
    </citation>
    <scope>NUCLEOTIDE SEQUENCE</scope>
    <source>
        <strain evidence="1">CGMCC 1.15367</strain>
    </source>
</reference>
<dbReference type="Proteomes" id="UP000644699">
    <property type="component" value="Unassembled WGS sequence"/>
</dbReference>
<dbReference type="Gene3D" id="3.40.1530.20">
    <property type="entry name" value="Protein of unknown function (DUF1491)"/>
    <property type="match status" value="1"/>
</dbReference>
<gene>
    <name evidence="1" type="ORF">GCM10011390_10790</name>
</gene>
<keyword evidence="2" id="KW-1185">Reference proteome</keyword>